<evidence type="ECO:0000256" key="5">
    <source>
        <dbReference type="SAM" id="MobiDB-lite"/>
    </source>
</evidence>
<evidence type="ECO:0000256" key="6">
    <source>
        <dbReference type="SAM" id="Phobius"/>
    </source>
</evidence>
<feature type="transmembrane region" description="Helical" evidence="6">
    <location>
        <begin position="235"/>
        <end position="255"/>
    </location>
</feature>
<feature type="transmembrane region" description="Helical" evidence="6">
    <location>
        <begin position="343"/>
        <end position="367"/>
    </location>
</feature>
<feature type="transmembrane region" description="Helical" evidence="6">
    <location>
        <begin position="301"/>
        <end position="323"/>
    </location>
</feature>
<sequence>MDAPHQSPSTTNPHSVTNTVVEDSNATTSPNQLIKAAEKSPSDKDAIQPRSSLPANEDADKAAYPRDIRFWLIFVAICSSTLLAALDLGGVGTAAPTIVASLDGGDFSWVAAAYNLSSAACLPLSGNLAQIFGRKFILLGALVVFAAGSAVSGAAPTMTVLIVGRAVQGVGGGGIQALTSIVISDLVPLRERGLFTGITGMMWTLGSIIGPFVAGSLAEKASSTIGGHFVDGWRWLFYMNLPLCLLAFVNVSVFLKVHRPRGDVWAKLKTVDWLGNALIISSTTSTMIALTWGGVRFSWSSYHVLVPLLIGFAGMVASVAYQWSGWVERPTIPKVITSNRTSFFGYVATFFQGMVSIGVGFYLPTWFQSVRAASPLKSGLLFLPMSATISPSAIFQGLLVARTGKYRLVNMAGWAFMILGTGLLISMRASTPFGAIAVYQLVQGLGMGLLYATTFTVLAPLPITENAAAISLLTFLRAFSQAWGISISGTILQNELLKRLPAAVFEAPYLDGADSDDLAYTLIPLIPDMPPALHDETVHAFQESMRMIWIVLCVLSGVGALTLLGVKDVELSRGTDGRWGPKSRVKTAEPKVEEGSDISGDQTNDVQVLTTDATKEQTQSDPEKVDVVDVGAKE</sequence>
<feature type="transmembrane region" description="Helical" evidence="6">
    <location>
        <begin position="107"/>
        <end position="124"/>
    </location>
</feature>
<evidence type="ECO:0000259" key="7">
    <source>
        <dbReference type="PROSITE" id="PS50850"/>
    </source>
</evidence>
<feature type="transmembrane region" description="Helical" evidence="6">
    <location>
        <begin position="194"/>
        <end position="215"/>
    </location>
</feature>
<dbReference type="InterPro" id="IPR011701">
    <property type="entry name" value="MFS"/>
</dbReference>
<feature type="transmembrane region" description="Helical" evidence="6">
    <location>
        <begin position="470"/>
        <end position="492"/>
    </location>
</feature>
<feature type="compositionally biased region" description="Polar residues" evidence="5">
    <location>
        <begin position="599"/>
        <end position="620"/>
    </location>
</feature>
<gene>
    <name evidence="8" type="ORF">FISHEDRAFT_76506</name>
</gene>
<dbReference type="GO" id="GO:0005886">
    <property type="term" value="C:plasma membrane"/>
    <property type="evidence" value="ECO:0007669"/>
    <property type="project" value="TreeGrafter"/>
</dbReference>
<name>A0A0D7A5K3_9AGAR</name>
<feature type="transmembrane region" description="Helical" evidence="6">
    <location>
        <begin position="136"/>
        <end position="155"/>
    </location>
</feature>
<keyword evidence="3 6" id="KW-1133">Transmembrane helix</keyword>
<feature type="transmembrane region" description="Helical" evidence="6">
    <location>
        <begin position="70"/>
        <end position="95"/>
    </location>
</feature>
<dbReference type="PANTHER" id="PTHR23501:SF102">
    <property type="entry name" value="DRUG TRANSPORTER, PUTATIVE (AFU_ORTHOLOGUE AFUA_3G08530)-RELATED"/>
    <property type="match status" value="1"/>
</dbReference>
<feature type="region of interest" description="Disordered" evidence="5">
    <location>
        <begin position="577"/>
        <end position="634"/>
    </location>
</feature>
<dbReference type="OrthoDB" id="3437016at2759"/>
<dbReference type="PROSITE" id="PS50850">
    <property type="entry name" value="MFS"/>
    <property type="match status" value="1"/>
</dbReference>
<evidence type="ECO:0000313" key="9">
    <source>
        <dbReference type="Proteomes" id="UP000054144"/>
    </source>
</evidence>
<dbReference type="Gene3D" id="1.20.1720.10">
    <property type="entry name" value="Multidrug resistance protein D"/>
    <property type="match status" value="1"/>
</dbReference>
<organism evidence="8 9">
    <name type="scientific">Fistulina hepatica ATCC 64428</name>
    <dbReference type="NCBI Taxonomy" id="1128425"/>
    <lineage>
        <taxon>Eukaryota</taxon>
        <taxon>Fungi</taxon>
        <taxon>Dikarya</taxon>
        <taxon>Basidiomycota</taxon>
        <taxon>Agaricomycotina</taxon>
        <taxon>Agaricomycetes</taxon>
        <taxon>Agaricomycetidae</taxon>
        <taxon>Agaricales</taxon>
        <taxon>Fistulinaceae</taxon>
        <taxon>Fistulina</taxon>
    </lineage>
</organism>
<evidence type="ECO:0000313" key="8">
    <source>
        <dbReference type="EMBL" id="KIY45664.1"/>
    </source>
</evidence>
<comment type="subcellular location">
    <subcellularLocation>
        <location evidence="1">Membrane</location>
        <topology evidence="1">Multi-pass membrane protein</topology>
    </subcellularLocation>
</comment>
<feature type="transmembrane region" description="Helical" evidence="6">
    <location>
        <begin position="276"/>
        <end position="295"/>
    </location>
</feature>
<accession>A0A0D7A5K3</accession>
<feature type="transmembrane region" description="Helical" evidence="6">
    <location>
        <begin position="433"/>
        <end position="458"/>
    </location>
</feature>
<evidence type="ECO:0000256" key="3">
    <source>
        <dbReference type="ARBA" id="ARBA00022989"/>
    </source>
</evidence>
<dbReference type="InterPro" id="IPR020846">
    <property type="entry name" value="MFS_dom"/>
</dbReference>
<dbReference type="InterPro" id="IPR036259">
    <property type="entry name" value="MFS_trans_sf"/>
</dbReference>
<feature type="compositionally biased region" description="Polar residues" evidence="5">
    <location>
        <begin position="1"/>
        <end position="32"/>
    </location>
</feature>
<keyword evidence="9" id="KW-1185">Reference proteome</keyword>
<proteinExistence type="predicted"/>
<feature type="transmembrane region" description="Helical" evidence="6">
    <location>
        <begin position="408"/>
        <end position="427"/>
    </location>
</feature>
<dbReference type="SUPFAM" id="SSF103473">
    <property type="entry name" value="MFS general substrate transporter"/>
    <property type="match status" value="1"/>
</dbReference>
<feature type="transmembrane region" description="Helical" evidence="6">
    <location>
        <begin position="547"/>
        <end position="566"/>
    </location>
</feature>
<dbReference type="AlphaFoldDB" id="A0A0D7A5K3"/>
<feature type="compositionally biased region" description="Basic and acidic residues" evidence="5">
    <location>
        <begin position="621"/>
        <end position="634"/>
    </location>
</feature>
<dbReference type="EMBL" id="KN882047">
    <property type="protein sequence ID" value="KIY45664.1"/>
    <property type="molecule type" value="Genomic_DNA"/>
</dbReference>
<evidence type="ECO:0000256" key="2">
    <source>
        <dbReference type="ARBA" id="ARBA00022692"/>
    </source>
</evidence>
<keyword evidence="4 6" id="KW-0472">Membrane</keyword>
<reference evidence="8 9" key="1">
    <citation type="journal article" date="2015" name="Fungal Genet. Biol.">
        <title>Evolution of novel wood decay mechanisms in Agaricales revealed by the genome sequences of Fistulina hepatica and Cylindrobasidium torrendii.</title>
        <authorList>
            <person name="Floudas D."/>
            <person name="Held B.W."/>
            <person name="Riley R."/>
            <person name="Nagy L.G."/>
            <person name="Koehler G."/>
            <person name="Ransdell A.S."/>
            <person name="Younus H."/>
            <person name="Chow J."/>
            <person name="Chiniquy J."/>
            <person name="Lipzen A."/>
            <person name="Tritt A."/>
            <person name="Sun H."/>
            <person name="Haridas S."/>
            <person name="LaButti K."/>
            <person name="Ohm R.A."/>
            <person name="Kues U."/>
            <person name="Blanchette R.A."/>
            <person name="Grigoriev I.V."/>
            <person name="Minto R.E."/>
            <person name="Hibbett D.S."/>
        </authorList>
    </citation>
    <scope>NUCLEOTIDE SEQUENCE [LARGE SCALE GENOMIC DNA]</scope>
    <source>
        <strain evidence="8 9">ATCC 64428</strain>
    </source>
</reference>
<dbReference type="Proteomes" id="UP000054144">
    <property type="component" value="Unassembled WGS sequence"/>
</dbReference>
<protein>
    <submittedName>
        <fullName evidence="8">MFS general substrate transporter</fullName>
    </submittedName>
</protein>
<feature type="compositionally biased region" description="Basic and acidic residues" evidence="5">
    <location>
        <begin position="36"/>
        <end position="47"/>
    </location>
</feature>
<keyword evidence="2 6" id="KW-0812">Transmembrane</keyword>
<feature type="region of interest" description="Disordered" evidence="5">
    <location>
        <begin position="1"/>
        <end position="58"/>
    </location>
</feature>
<evidence type="ECO:0000256" key="1">
    <source>
        <dbReference type="ARBA" id="ARBA00004141"/>
    </source>
</evidence>
<evidence type="ECO:0000256" key="4">
    <source>
        <dbReference type="ARBA" id="ARBA00023136"/>
    </source>
</evidence>
<feature type="transmembrane region" description="Helical" evidence="6">
    <location>
        <begin position="379"/>
        <end position="401"/>
    </location>
</feature>
<dbReference type="PANTHER" id="PTHR23501">
    <property type="entry name" value="MAJOR FACILITATOR SUPERFAMILY"/>
    <property type="match status" value="1"/>
</dbReference>
<feature type="transmembrane region" description="Helical" evidence="6">
    <location>
        <begin position="167"/>
        <end position="187"/>
    </location>
</feature>
<dbReference type="GO" id="GO:0022857">
    <property type="term" value="F:transmembrane transporter activity"/>
    <property type="evidence" value="ECO:0007669"/>
    <property type="project" value="InterPro"/>
</dbReference>
<dbReference type="Pfam" id="PF07690">
    <property type="entry name" value="MFS_1"/>
    <property type="match status" value="1"/>
</dbReference>
<dbReference type="Gene3D" id="1.20.1250.20">
    <property type="entry name" value="MFS general substrate transporter like domains"/>
    <property type="match status" value="1"/>
</dbReference>
<feature type="domain" description="Major facilitator superfamily (MFS) profile" evidence="7">
    <location>
        <begin position="73"/>
        <end position="571"/>
    </location>
</feature>